<dbReference type="InterPro" id="IPR011335">
    <property type="entry name" value="Restrct_endonuc-II-like"/>
</dbReference>
<dbReference type="Gene3D" id="3.40.600.10">
    <property type="entry name" value="DNA mismatch repair MutH/Restriction endonuclease, type II"/>
    <property type="match status" value="1"/>
</dbReference>
<evidence type="ECO:0000256" key="7">
    <source>
        <dbReference type="RuleBase" id="RU362026"/>
    </source>
</evidence>
<protein>
    <recommendedName>
        <fullName evidence="7">Methyltransferase</fullName>
        <ecNumber evidence="7">2.1.1.-</ecNumber>
    </recommendedName>
</protein>
<keyword evidence="2 10" id="KW-0489">Methyltransferase</keyword>
<proteinExistence type="inferred from homology"/>
<dbReference type="GO" id="GO:0004519">
    <property type="term" value="F:endonuclease activity"/>
    <property type="evidence" value="ECO:0007669"/>
    <property type="project" value="UniProtKB-KW"/>
</dbReference>
<dbReference type="InterPro" id="IPR001091">
    <property type="entry name" value="RM_Methyltransferase"/>
</dbReference>
<dbReference type="GO" id="GO:0005737">
    <property type="term" value="C:cytoplasm"/>
    <property type="evidence" value="ECO:0007669"/>
    <property type="project" value="TreeGrafter"/>
</dbReference>
<dbReference type="InterPro" id="IPR037057">
    <property type="entry name" value="DNA_rep_MutH/T2_RE_sf"/>
</dbReference>
<dbReference type="SUPFAM" id="SSF53335">
    <property type="entry name" value="S-adenosyl-L-methionine-dependent methyltransferases"/>
    <property type="match status" value="1"/>
</dbReference>
<dbReference type="InterPro" id="IPR002052">
    <property type="entry name" value="DNA_methylase_N6_adenine_CS"/>
</dbReference>
<dbReference type="SUPFAM" id="SSF52980">
    <property type="entry name" value="Restriction endonuclease-like"/>
    <property type="match status" value="1"/>
</dbReference>
<evidence type="ECO:0000259" key="9">
    <source>
        <dbReference type="Pfam" id="PF02976"/>
    </source>
</evidence>
<name>A0A450S4M4_9GAMM</name>
<feature type="domain" description="DNA mismatch repair MutH/Type II restriction enzyme Sau3AI" evidence="9">
    <location>
        <begin position="342"/>
        <end position="408"/>
    </location>
</feature>
<evidence type="ECO:0000256" key="2">
    <source>
        <dbReference type="ARBA" id="ARBA00022603"/>
    </source>
</evidence>
<keyword evidence="4" id="KW-0540">Nuclease</keyword>
<keyword evidence="3" id="KW-0808">Transferase</keyword>
<dbReference type="GO" id="GO:0009007">
    <property type="term" value="F:site-specific DNA-methyltransferase (adenine-specific) activity"/>
    <property type="evidence" value="ECO:0007669"/>
    <property type="project" value="TreeGrafter"/>
</dbReference>
<dbReference type="Pfam" id="PF01555">
    <property type="entry name" value="N6_N4_Mtase"/>
    <property type="match status" value="1"/>
</dbReference>
<dbReference type="InterPro" id="IPR002941">
    <property type="entry name" value="DNA_methylase_N4/N6"/>
</dbReference>
<dbReference type="Pfam" id="PF02976">
    <property type="entry name" value="MutH"/>
    <property type="match status" value="1"/>
</dbReference>
<dbReference type="AlphaFoldDB" id="A0A450S4M4"/>
<gene>
    <name evidence="10" type="ORF">BECKFW1821B_GA0114236_100156</name>
</gene>
<keyword evidence="5" id="KW-0255">Endonuclease</keyword>
<comment type="similarity">
    <text evidence="1 7">Belongs to the N(4)/N(6)-methyltransferase family.</text>
</comment>
<dbReference type="InterPro" id="IPR011337">
    <property type="entry name" value="DNA_rep_MutH/RE_typeII_Sau3AI"/>
</dbReference>
<dbReference type="EC" id="2.1.1.-" evidence="7"/>
<reference evidence="10" key="1">
    <citation type="submission" date="2019-02" db="EMBL/GenBank/DDBJ databases">
        <authorList>
            <person name="Gruber-Vodicka R. H."/>
            <person name="Seah K. B. B."/>
        </authorList>
    </citation>
    <scope>NUCLEOTIDE SEQUENCE</scope>
    <source>
        <strain evidence="10">BECK_BZ106</strain>
    </source>
</reference>
<accession>A0A450S4M4</accession>
<dbReference type="GO" id="GO:0008170">
    <property type="term" value="F:N-methyltransferase activity"/>
    <property type="evidence" value="ECO:0007669"/>
    <property type="project" value="InterPro"/>
</dbReference>
<dbReference type="PANTHER" id="PTHR13370">
    <property type="entry name" value="RNA METHYLASE-RELATED"/>
    <property type="match status" value="1"/>
</dbReference>
<evidence type="ECO:0000259" key="8">
    <source>
        <dbReference type="Pfam" id="PF01555"/>
    </source>
</evidence>
<evidence type="ECO:0000256" key="3">
    <source>
        <dbReference type="ARBA" id="ARBA00022679"/>
    </source>
</evidence>
<evidence type="ECO:0000256" key="5">
    <source>
        <dbReference type="ARBA" id="ARBA00022759"/>
    </source>
</evidence>
<organism evidence="10">
    <name type="scientific">Candidatus Kentrum sp. FW</name>
    <dbReference type="NCBI Taxonomy" id="2126338"/>
    <lineage>
        <taxon>Bacteria</taxon>
        <taxon>Pseudomonadati</taxon>
        <taxon>Pseudomonadota</taxon>
        <taxon>Gammaproteobacteria</taxon>
        <taxon>Candidatus Kentrum</taxon>
    </lineage>
</organism>
<feature type="domain" description="DNA methylase N-4/N-6" evidence="8">
    <location>
        <begin position="30"/>
        <end position="253"/>
    </location>
</feature>
<dbReference type="GO" id="GO:0003677">
    <property type="term" value="F:DNA binding"/>
    <property type="evidence" value="ECO:0007669"/>
    <property type="project" value="InterPro"/>
</dbReference>
<dbReference type="InterPro" id="IPR029063">
    <property type="entry name" value="SAM-dependent_MTases_sf"/>
</dbReference>
<dbReference type="GO" id="GO:0032259">
    <property type="term" value="P:methylation"/>
    <property type="evidence" value="ECO:0007669"/>
    <property type="project" value="UniProtKB-KW"/>
</dbReference>
<dbReference type="GO" id="GO:0016787">
    <property type="term" value="F:hydrolase activity"/>
    <property type="evidence" value="ECO:0007669"/>
    <property type="project" value="UniProtKB-KW"/>
</dbReference>
<evidence type="ECO:0000256" key="1">
    <source>
        <dbReference type="ARBA" id="ARBA00006594"/>
    </source>
</evidence>
<dbReference type="PROSITE" id="PS00092">
    <property type="entry name" value="N6_MTASE"/>
    <property type="match status" value="1"/>
</dbReference>
<dbReference type="PANTHER" id="PTHR13370:SF3">
    <property type="entry name" value="TRNA (GUANINE(10)-N2)-METHYLTRANSFERASE HOMOLOG"/>
    <property type="match status" value="1"/>
</dbReference>
<evidence type="ECO:0000256" key="4">
    <source>
        <dbReference type="ARBA" id="ARBA00022722"/>
    </source>
</evidence>
<evidence type="ECO:0000313" key="10">
    <source>
        <dbReference type="EMBL" id="VFJ46733.1"/>
    </source>
</evidence>
<dbReference type="PRINTS" id="PR00508">
    <property type="entry name" value="S21N4MTFRASE"/>
</dbReference>
<dbReference type="EMBL" id="CAADFD010000001">
    <property type="protein sequence ID" value="VFJ46733.1"/>
    <property type="molecule type" value="Genomic_DNA"/>
</dbReference>
<dbReference type="Gene3D" id="3.40.50.150">
    <property type="entry name" value="Vaccinia Virus protein VP39"/>
    <property type="match status" value="1"/>
</dbReference>
<evidence type="ECO:0000256" key="6">
    <source>
        <dbReference type="ARBA" id="ARBA00022801"/>
    </source>
</evidence>
<sequence>MEKPFFERGDFTLYKADSLEFLDGFPEDSVDMIFADPPYFLSSGSFTCQSGKMVDVKKADWDLSNGIAENFDFHLSWIGACKRILKPNGTLWISGTYHSIYQCGYALQVHGFHILNDIAWFKPNASPNLSCRFFTASHETLIWARKDKNAKHTFHYQIMKHGDFPGDRLKRPNVQMRSVWSVNTPKPAEKRFGKHPTQKPWALLERIILASTNPGDTVLDPFTGSSTTGLAAYANGRRFIGIDIEEEYLDLSVKRFEEQAWNDWNNGNTSKQQPPNPIRNITRFEATRRLQKIIGEDLRVLAGENGITVFKNGKLNKGWAGLTLEKVLGIENSCRQASDGDSWELKLVPLVRKGEAWKVKETMAITMINPADVLEKPFEKSHLFEKMKKMIICGRERKDDAESSSRLLYVNSFDIENSTNYWKQIEADYQLVRDTIGEKGFDSLTGRMGKFIQPRTKGVGHGSKTRAFYARPSFVEVILGVKD</sequence>
<keyword evidence="6" id="KW-0378">Hydrolase</keyword>